<name>A0ABS9BFX1_9BACT</name>
<dbReference type="EMBL" id="JAKEVY010000002">
    <property type="protein sequence ID" value="MCF1714599.1"/>
    <property type="molecule type" value="Genomic_DNA"/>
</dbReference>
<evidence type="ECO:0000313" key="2">
    <source>
        <dbReference type="Proteomes" id="UP001200145"/>
    </source>
</evidence>
<gene>
    <name evidence="1" type="ORF">L0U88_08180</name>
</gene>
<dbReference type="Proteomes" id="UP001200145">
    <property type="component" value="Unassembled WGS sequence"/>
</dbReference>
<keyword evidence="2" id="KW-1185">Reference proteome</keyword>
<reference evidence="1 2" key="1">
    <citation type="submission" date="2022-01" db="EMBL/GenBank/DDBJ databases">
        <title>Flavihumibacter sp. nov., isolated from sediment of a river.</title>
        <authorList>
            <person name="Liu H."/>
        </authorList>
    </citation>
    <scope>NUCLEOTIDE SEQUENCE [LARGE SCALE GENOMIC DNA]</scope>
    <source>
        <strain evidence="1 2">RY-1</strain>
    </source>
</reference>
<organism evidence="1 2">
    <name type="scientific">Flavihumibacter fluminis</name>
    <dbReference type="NCBI Taxonomy" id="2909236"/>
    <lineage>
        <taxon>Bacteria</taxon>
        <taxon>Pseudomonadati</taxon>
        <taxon>Bacteroidota</taxon>
        <taxon>Chitinophagia</taxon>
        <taxon>Chitinophagales</taxon>
        <taxon>Chitinophagaceae</taxon>
        <taxon>Flavihumibacter</taxon>
    </lineage>
</organism>
<proteinExistence type="predicted"/>
<dbReference type="RefSeq" id="WP_234865413.1">
    <property type="nucleotide sequence ID" value="NZ_JAKEVY010000002.1"/>
</dbReference>
<accession>A0ABS9BFX1</accession>
<protein>
    <submittedName>
        <fullName evidence="1">GAF domain-containing protein</fullName>
    </submittedName>
</protein>
<comment type="caution">
    <text evidence="1">The sequence shown here is derived from an EMBL/GenBank/DDBJ whole genome shotgun (WGS) entry which is preliminary data.</text>
</comment>
<sequence>MITVLAHTNQTNTPGLSSSSMPLELVSDEDLHLPVELAAHISDCQVAAISFLGVTKYFVRKGLAEWLGFPDIQQQFYKIPTQCDKILIVADMEQLTSTFASYQIQLPAQIQFLASVPIKLDTGYKSGCLSIMGVEKRVGLSETQVIALEKIAQQIGRLVVSKLQNKQLLEHKNDLLLAASKKTELKTEEFRQELKYIAYKMHEDFAQTLAATKLYLEFAEDDQHSNKHFLQISKDTIEQVIQKMRTLCRTIAPHPIESM</sequence>
<dbReference type="SUPFAM" id="SSF55781">
    <property type="entry name" value="GAF domain-like"/>
    <property type="match status" value="1"/>
</dbReference>
<evidence type="ECO:0000313" key="1">
    <source>
        <dbReference type="EMBL" id="MCF1714599.1"/>
    </source>
</evidence>